<organism evidence="1">
    <name type="scientific">Podoviridae sp. ctDgT26</name>
    <dbReference type="NCBI Taxonomy" id="2826547"/>
    <lineage>
        <taxon>Viruses</taxon>
        <taxon>Duplodnaviria</taxon>
        <taxon>Heunggongvirae</taxon>
        <taxon>Uroviricota</taxon>
        <taxon>Caudoviricetes</taxon>
    </lineage>
</organism>
<protein>
    <submittedName>
        <fullName evidence="1">Uncharacterized protein</fullName>
    </submittedName>
</protein>
<accession>A0A8S5LZD4</accession>
<dbReference type="EMBL" id="BK014779">
    <property type="protein sequence ID" value="DAD75332.1"/>
    <property type="molecule type" value="Genomic_DNA"/>
</dbReference>
<evidence type="ECO:0000313" key="1">
    <source>
        <dbReference type="EMBL" id="DAD75332.1"/>
    </source>
</evidence>
<sequence length="79" mass="9464">MNDDHKDIINKITYSADEIDRIMKINMRLIAKFKIHLHKEYGDAIEDIAKMFDTLYAEQQKETPLMWYEYCYGLKDTGK</sequence>
<reference evidence="1" key="1">
    <citation type="journal article" date="2021" name="Proc. Natl. Acad. Sci. U.S.A.">
        <title>A Catalog of Tens of Thousands of Viruses from Human Metagenomes Reveals Hidden Associations with Chronic Diseases.</title>
        <authorList>
            <person name="Tisza M.J."/>
            <person name="Buck C.B."/>
        </authorList>
    </citation>
    <scope>NUCLEOTIDE SEQUENCE</scope>
    <source>
        <strain evidence="1">CtDgT26</strain>
    </source>
</reference>
<proteinExistence type="predicted"/>
<name>A0A8S5LZD4_9CAUD</name>